<organism evidence="3 4">
    <name type="scientific">Coprinopsis marcescibilis</name>
    <name type="common">Agaric fungus</name>
    <name type="synonym">Psathyrella marcescibilis</name>
    <dbReference type="NCBI Taxonomy" id="230819"/>
    <lineage>
        <taxon>Eukaryota</taxon>
        <taxon>Fungi</taxon>
        <taxon>Dikarya</taxon>
        <taxon>Basidiomycota</taxon>
        <taxon>Agaricomycotina</taxon>
        <taxon>Agaricomycetes</taxon>
        <taxon>Agaricomycetidae</taxon>
        <taxon>Agaricales</taxon>
        <taxon>Agaricineae</taxon>
        <taxon>Psathyrellaceae</taxon>
        <taxon>Coprinopsis</taxon>
    </lineage>
</organism>
<gene>
    <name evidence="3" type="ORF">FA15DRAFT_185394</name>
</gene>
<reference evidence="3 4" key="1">
    <citation type="journal article" date="2019" name="Nat. Ecol. Evol.">
        <title>Megaphylogeny resolves global patterns of mushroom evolution.</title>
        <authorList>
            <person name="Varga T."/>
            <person name="Krizsan K."/>
            <person name="Foldi C."/>
            <person name="Dima B."/>
            <person name="Sanchez-Garcia M."/>
            <person name="Sanchez-Ramirez S."/>
            <person name="Szollosi G.J."/>
            <person name="Szarkandi J.G."/>
            <person name="Papp V."/>
            <person name="Albert L."/>
            <person name="Andreopoulos W."/>
            <person name="Angelini C."/>
            <person name="Antonin V."/>
            <person name="Barry K.W."/>
            <person name="Bougher N.L."/>
            <person name="Buchanan P."/>
            <person name="Buyck B."/>
            <person name="Bense V."/>
            <person name="Catcheside P."/>
            <person name="Chovatia M."/>
            <person name="Cooper J."/>
            <person name="Damon W."/>
            <person name="Desjardin D."/>
            <person name="Finy P."/>
            <person name="Geml J."/>
            <person name="Haridas S."/>
            <person name="Hughes K."/>
            <person name="Justo A."/>
            <person name="Karasinski D."/>
            <person name="Kautmanova I."/>
            <person name="Kiss B."/>
            <person name="Kocsube S."/>
            <person name="Kotiranta H."/>
            <person name="LaButti K.M."/>
            <person name="Lechner B.E."/>
            <person name="Liimatainen K."/>
            <person name="Lipzen A."/>
            <person name="Lukacs Z."/>
            <person name="Mihaltcheva S."/>
            <person name="Morgado L.N."/>
            <person name="Niskanen T."/>
            <person name="Noordeloos M.E."/>
            <person name="Ohm R.A."/>
            <person name="Ortiz-Santana B."/>
            <person name="Ovrebo C."/>
            <person name="Racz N."/>
            <person name="Riley R."/>
            <person name="Savchenko A."/>
            <person name="Shiryaev A."/>
            <person name="Soop K."/>
            <person name="Spirin V."/>
            <person name="Szebenyi C."/>
            <person name="Tomsovsky M."/>
            <person name="Tulloss R.E."/>
            <person name="Uehling J."/>
            <person name="Grigoriev I.V."/>
            <person name="Vagvolgyi C."/>
            <person name="Papp T."/>
            <person name="Martin F.M."/>
            <person name="Miettinen O."/>
            <person name="Hibbett D.S."/>
            <person name="Nagy L.G."/>
        </authorList>
    </citation>
    <scope>NUCLEOTIDE SEQUENCE [LARGE SCALE GENOMIC DNA]</scope>
    <source>
        <strain evidence="3 4">CBS 121175</strain>
    </source>
</reference>
<dbReference type="STRING" id="230819.A0A5C3LAJ1"/>
<feature type="region of interest" description="Disordered" evidence="1">
    <location>
        <begin position="934"/>
        <end position="1005"/>
    </location>
</feature>
<evidence type="ECO:0000313" key="3">
    <source>
        <dbReference type="EMBL" id="TFK29877.1"/>
    </source>
</evidence>
<evidence type="ECO:0000259" key="2">
    <source>
        <dbReference type="Pfam" id="PF08457"/>
    </source>
</evidence>
<evidence type="ECO:0000256" key="1">
    <source>
        <dbReference type="SAM" id="MobiDB-lite"/>
    </source>
</evidence>
<dbReference type="EMBL" id="ML210147">
    <property type="protein sequence ID" value="TFK29877.1"/>
    <property type="molecule type" value="Genomic_DNA"/>
</dbReference>
<protein>
    <recommendedName>
        <fullName evidence="2">Sfi1 spindle body domain-containing protein</fullName>
    </recommendedName>
</protein>
<dbReference type="Pfam" id="PF08457">
    <property type="entry name" value="Sfi1"/>
    <property type="match status" value="1"/>
</dbReference>
<dbReference type="AlphaFoldDB" id="A0A5C3LAJ1"/>
<dbReference type="Proteomes" id="UP000307440">
    <property type="component" value="Unassembled WGS sequence"/>
</dbReference>
<feature type="compositionally biased region" description="Polar residues" evidence="1">
    <location>
        <begin position="976"/>
        <end position="987"/>
    </location>
</feature>
<evidence type="ECO:0000313" key="4">
    <source>
        <dbReference type="Proteomes" id="UP000307440"/>
    </source>
</evidence>
<feature type="region of interest" description="Disordered" evidence="1">
    <location>
        <begin position="885"/>
        <end position="914"/>
    </location>
</feature>
<name>A0A5C3LAJ1_COPMA</name>
<sequence>MDRFKPPRSSPPTSRLARILKESSDAPSSVESLATELQELTPDEIDLIDAIIQRAGPAASTFLTIFKAYSEVLAEHGLADANETVCYGKLLKLGTLKGRSWAEKWEQVKRQHRPNLAPPPRNQTSYAQSSNLSDIFDSTIHFVESTPRQQTQNLKSIRNVAPSSASAHVRLRPKVNMAMATSSVATSEKSFASTAKASTRPTRQPIRQSKIDEQEAWKRIQMERDQENAILFHEDKLVERFWGIWRQGHEWIATTSQQVSDARDHLLLERHLERWHAKYNHLHKLKSQADAFAVLSFFKRWVAKLQEAKHRKYRQHVRQQMRQSMKLIRERYQSRILQEAWIRWRRSVQLSALADSYKQLTVRRYYTAWKTKWLNIRASISRADVMLNETQHRILLGYWEQWKTTTQLRALEATMRNRVELRILDNTMTRWRAHSHDFVIARQFDDRRLEITALGQWKSSMQRVESMEHRADRHLAQNNMVYMYALMKVWKDKRNGHHLERKRLYRIAISAMDTWGKRMVQHQADYALADRFSQRPGNAVVKTSLQRWKLAYQDVGSILKMADAVHNGRLASQYLLLWRKSLRNNLKMIKMARAANKWFLLRHAYVRWRERAETKNRERLLTQFLMQLQAKKFKLWLMKTRVRLDRAAAAQTMSQRVNTRIMHGALSLWIQRTVEIKEREFQISQQCTMVLLLSNYDKWKKLYKRRVEVKSLLENYLLVREEELRHRVFNRWLAMARHARSRRRLLLESETEIRLQTLEKFWDIWREKRLKDPEDEFLLRWNGSVVRNHFKRWYAKTKAPPAIQFHAIRLKRHNFDLWRVALSRAAQAKEARNFDQARIHEHFFSHWLEAYRAKKMRKAIARARHLRLPAAPKVSTSSASAKIFPRRNSFLSEPPPKEVERHRSTSPIPPQSVISSTYVGGRLSAVISAKSASPRTSFAGLRDRSPFRTGDNSALSRTKSEDGSVAPNRGRKAPSSIASLDVGSSRSRAWPDLTRKPRLFFPPNT</sequence>
<dbReference type="InterPro" id="IPR013665">
    <property type="entry name" value="Sfi1_dom"/>
</dbReference>
<accession>A0A5C3LAJ1</accession>
<proteinExistence type="predicted"/>
<keyword evidence="4" id="KW-1185">Reference proteome</keyword>
<feature type="domain" description="Sfi1 spindle body" evidence="2">
    <location>
        <begin position="330"/>
        <end position="703"/>
    </location>
</feature>
<dbReference type="OrthoDB" id="1933281at2759"/>